<dbReference type="PROSITE" id="PS50977">
    <property type="entry name" value="HTH_TETR_2"/>
    <property type="match status" value="1"/>
</dbReference>
<dbReference type="GO" id="GO:0000976">
    <property type="term" value="F:transcription cis-regulatory region binding"/>
    <property type="evidence" value="ECO:0007669"/>
    <property type="project" value="TreeGrafter"/>
</dbReference>
<evidence type="ECO:0000256" key="1">
    <source>
        <dbReference type="ARBA" id="ARBA00023015"/>
    </source>
</evidence>
<feature type="domain" description="HTH tetR-type" evidence="4">
    <location>
        <begin position="13"/>
        <end position="73"/>
    </location>
</feature>
<evidence type="ECO:0000256" key="2">
    <source>
        <dbReference type="ARBA" id="ARBA00023125"/>
    </source>
</evidence>
<evidence type="ECO:0000259" key="4">
    <source>
        <dbReference type="PROSITE" id="PS50977"/>
    </source>
</evidence>
<dbReference type="InterPro" id="IPR001647">
    <property type="entry name" value="HTH_TetR"/>
</dbReference>
<name>A0A485LYL1_9ZZZZ</name>
<dbReference type="PANTHER" id="PTHR30055">
    <property type="entry name" value="HTH-TYPE TRANSCRIPTIONAL REGULATOR RUTR"/>
    <property type="match status" value="1"/>
</dbReference>
<evidence type="ECO:0000256" key="3">
    <source>
        <dbReference type="ARBA" id="ARBA00023163"/>
    </source>
</evidence>
<dbReference type="SUPFAM" id="SSF46689">
    <property type="entry name" value="Homeodomain-like"/>
    <property type="match status" value="1"/>
</dbReference>
<keyword evidence="2 5" id="KW-0238">DNA-binding</keyword>
<organism evidence="5">
    <name type="scientific">anaerobic digester metagenome</name>
    <dbReference type="NCBI Taxonomy" id="1263854"/>
    <lineage>
        <taxon>unclassified sequences</taxon>
        <taxon>metagenomes</taxon>
        <taxon>ecological metagenomes</taxon>
    </lineage>
</organism>
<dbReference type="EMBL" id="CAADRM010000083">
    <property type="protein sequence ID" value="VFU13729.1"/>
    <property type="molecule type" value="Genomic_DNA"/>
</dbReference>
<dbReference type="PRINTS" id="PR00455">
    <property type="entry name" value="HTHTETR"/>
</dbReference>
<reference evidence="5" key="1">
    <citation type="submission" date="2019-03" db="EMBL/GenBank/DDBJ databases">
        <authorList>
            <person name="Hao L."/>
        </authorList>
    </citation>
    <scope>NUCLEOTIDE SEQUENCE</scope>
</reference>
<dbReference type="Pfam" id="PF00440">
    <property type="entry name" value="TetR_N"/>
    <property type="match status" value="1"/>
</dbReference>
<evidence type="ECO:0000313" key="5">
    <source>
        <dbReference type="EMBL" id="VFU13729.1"/>
    </source>
</evidence>
<sequence length="211" mass="24632">METALEKAKKDPESMKARILAVARKIFGEYGFHGTTMRMIAKEVGIDISTLHYHWGEKKDLYEAVIIDINNDLGRKFVEVEKIIHGRPLEERIEIGIDTMVDYLFLHPEISNLVLHRYFGKIRHEELVDFKVPEFTIDIVRSMGLKQDKQNISFSMASVLTIMNSIHSFISGEAFFRTIIRQNRDEYIAMVKKTLKDIFIPAFIYDKNKFE</sequence>
<dbReference type="Gene3D" id="1.10.357.10">
    <property type="entry name" value="Tetracycline Repressor, domain 2"/>
    <property type="match status" value="1"/>
</dbReference>
<dbReference type="GO" id="GO:0003700">
    <property type="term" value="F:DNA-binding transcription factor activity"/>
    <property type="evidence" value="ECO:0007669"/>
    <property type="project" value="TreeGrafter"/>
</dbReference>
<keyword evidence="1" id="KW-0805">Transcription regulation</keyword>
<proteinExistence type="predicted"/>
<dbReference type="PANTHER" id="PTHR30055:SF234">
    <property type="entry name" value="HTH-TYPE TRANSCRIPTIONAL REGULATOR BETI"/>
    <property type="match status" value="1"/>
</dbReference>
<protein>
    <submittedName>
        <fullName evidence="5">Putative DNA-binding transcriptional regulator</fullName>
    </submittedName>
</protein>
<accession>A0A485LYL1</accession>
<dbReference type="InterPro" id="IPR050109">
    <property type="entry name" value="HTH-type_TetR-like_transc_reg"/>
</dbReference>
<keyword evidence="3" id="KW-0804">Transcription</keyword>
<dbReference type="InterPro" id="IPR009057">
    <property type="entry name" value="Homeodomain-like_sf"/>
</dbReference>
<gene>
    <name evidence="5" type="ORF">SCFA_210015</name>
</gene>
<dbReference type="AlphaFoldDB" id="A0A485LYL1"/>